<dbReference type="GO" id="GO:0008270">
    <property type="term" value="F:zinc ion binding"/>
    <property type="evidence" value="ECO:0007669"/>
    <property type="project" value="UniProtKB-KW"/>
</dbReference>
<evidence type="ECO:0008006" key="13">
    <source>
        <dbReference type="Google" id="ProtNLM"/>
    </source>
</evidence>
<dbReference type="Pfam" id="PF26021">
    <property type="entry name" value="Ferritin_C144_05"/>
    <property type="match status" value="1"/>
</dbReference>
<evidence type="ECO:0000256" key="2">
    <source>
        <dbReference type="ARBA" id="ARBA00022741"/>
    </source>
</evidence>
<dbReference type="InterPro" id="IPR038718">
    <property type="entry name" value="SNF2-like_sf"/>
</dbReference>
<dbReference type="GO" id="GO:0005634">
    <property type="term" value="C:nucleus"/>
    <property type="evidence" value="ECO:0007669"/>
    <property type="project" value="TreeGrafter"/>
</dbReference>
<dbReference type="Gene3D" id="3.40.50.300">
    <property type="entry name" value="P-loop containing nucleotide triphosphate hydrolases"/>
    <property type="match status" value="2"/>
</dbReference>
<dbReference type="PROSITE" id="PS00518">
    <property type="entry name" value="ZF_RING_1"/>
    <property type="match status" value="1"/>
</dbReference>
<evidence type="ECO:0000256" key="1">
    <source>
        <dbReference type="ARBA" id="ARBA00022723"/>
    </source>
</evidence>
<organism evidence="11 12">
    <name type="scientific">Antrodiella citrinella</name>
    <dbReference type="NCBI Taxonomy" id="2447956"/>
    <lineage>
        <taxon>Eukaryota</taxon>
        <taxon>Fungi</taxon>
        <taxon>Dikarya</taxon>
        <taxon>Basidiomycota</taxon>
        <taxon>Agaricomycotina</taxon>
        <taxon>Agaricomycetes</taxon>
        <taxon>Polyporales</taxon>
        <taxon>Steccherinaceae</taxon>
        <taxon>Antrodiella</taxon>
    </lineage>
</organism>
<dbReference type="GO" id="GO:0005524">
    <property type="term" value="F:ATP binding"/>
    <property type="evidence" value="ECO:0007669"/>
    <property type="project" value="InterPro"/>
</dbReference>
<feature type="region of interest" description="Disordered" evidence="8">
    <location>
        <begin position="837"/>
        <end position="883"/>
    </location>
</feature>
<dbReference type="Pfam" id="PF00176">
    <property type="entry name" value="SNF2-rel_dom"/>
    <property type="match status" value="1"/>
</dbReference>
<dbReference type="PROSITE" id="PS50089">
    <property type="entry name" value="ZF_RING_2"/>
    <property type="match status" value="1"/>
</dbReference>
<dbReference type="GO" id="GO:0016787">
    <property type="term" value="F:hydrolase activity"/>
    <property type="evidence" value="ECO:0007669"/>
    <property type="project" value="UniProtKB-KW"/>
</dbReference>
<dbReference type="PANTHER" id="PTHR45865:SF1">
    <property type="entry name" value="E3 UBIQUITIN-PROTEIN LIGASE SHPRH"/>
    <property type="match status" value="1"/>
</dbReference>
<keyword evidence="6" id="KW-0067">ATP-binding</keyword>
<dbReference type="Pfam" id="PF13639">
    <property type="entry name" value="zf-RING_2"/>
    <property type="match status" value="1"/>
</dbReference>
<gene>
    <name evidence="11" type="ORF">EUX98_g5996</name>
</gene>
<comment type="caution">
    <text evidence="11">The sequence shown here is derived from an EMBL/GenBank/DDBJ whole genome shotgun (WGS) entry which is preliminary data.</text>
</comment>
<evidence type="ECO:0000313" key="12">
    <source>
        <dbReference type="Proteomes" id="UP000308730"/>
    </source>
</evidence>
<evidence type="ECO:0000256" key="8">
    <source>
        <dbReference type="SAM" id="MobiDB-lite"/>
    </source>
</evidence>
<dbReference type="SUPFAM" id="SSF52540">
    <property type="entry name" value="P-loop containing nucleoside triphosphate hydrolases"/>
    <property type="match status" value="2"/>
</dbReference>
<keyword evidence="3 7" id="KW-0863">Zinc-finger</keyword>
<dbReference type="InterPro" id="IPR000330">
    <property type="entry name" value="SNF2_N"/>
</dbReference>
<dbReference type="SMART" id="SM00184">
    <property type="entry name" value="RING"/>
    <property type="match status" value="1"/>
</dbReference>
<evidence type="ECO:0000259" key="10">
    <source>
        <dbReference type="PROSITE" id="PS51192"/>
    </source>
</evidence>
<dbReference type="GO" id="GO:0006974">
    <property type="term" value="P:DNA damage response"/>
    <property type="evidence" value="ECO:0007669"/>
    <property type="project" value="TreeGrafter"/>
</dbReference>
<dbReference type="InterPro" id="IPR049730">
    <property type="entry name" value="SNF2/RAD54-like_C"/>
</dbReference>
<reference evidence="11 12" key="1">
    <citation type="submission" date="2019-02" db="EMBL/GenBank/DDBJ databases">
        <title>Genome sequencing of the rare red list fungi Antrodiella citrinella (Flaviporus citrinellus).</title>
        <authorList>
            <person name="Buettner E."/>
            <person name="Kellner H."/>
        </authorList>
    </citation>
    <scope>NUCLEOTIDE SEQUENCE [LARGE SCALE GENOMIC DNA]</scope>
    <source>
        <strain evidence="11 12">DSM 108506</strain>
    </source>
</reference>
<keyword evidence="1" id="KW-0479">Metal-binding</keyword>
<dbReference type="EMBL" id="SGPM01000195">
    <property type="protein sequence ID" value="THH28194.1"/>
    <property type="molecule type" value="Genomic_DNA"/>
</dbReference>
<dbReference type="GO" id="GO:0061630">
    <property type="term" value="F:ubiquitin protein ligase activity"/>
    <property type="evidence" value="ECO:0007669"/>
    <property type="project" value="TreeGrafter"/>
</dbReference>
<evidence type="ECO:0000259" key="9">
    <source>
        <dbReference type="PROSITE" id="PS50089"/>
    </source>
</evidence>
<sequence length="1596" mass="178122">MKHSSDTHVLPLRELSTSGAHRAYLNVTELLELVHARDEIPKAGAISHKGKGKKRAAPSSLASGPRKRGRVQKQTDAVGGDSDLQSSDAGDVVSYPVYQHVSKLQYTTVVAHERRAAHDELVEELGWLQEEEELKTWLQQQREASLEPGTIDIGELQVSNATGHHITLRHASVHGLITLPRDISNFSLEDHDIRWQAIRDELSACYQLSVTGRAQLSAHLKLEILTEDADEDVLPFRLHVEITASLISPAIFEPIHYSHKAVFAEVEEAQRRFLLYVFPDSPVPNGFHGTVDIPLLYSILGPAPTLYHGFSDLSVQPTALVPTLLPFQRRSVAWMLQREGRMSRDRPEEKSEALGGILAEEPGLGKTLECISLIMLNPAIDRNPTSSSWDPQARIHVKDVKTTLIVTPPVLAPQWADELKAHAPGLKVLIYEGWSKVPVPITEAEAQKAREARAKVAARNKMRGVRAKAAAAKSKVKAAAARRKGKGKAKQQDNEDDEIKDADEDTGSEPGEDEDDDGIVDWCTYVNGFDVVITTYNVLQHDLSFARPPPVRPRRDGVVYANVDRSRSPLIMCEWYRVIMDEVQMVGGGKTEEMVSLIPRLSSFAVSGTPARAQVADLIHVMKFLRVKEVVDTPRAWIRLLKPAYVNQFTTLFQKYTVRTMKSAVKDELTIPRQTRYLLPIELGRVERHVYDHNFEQALLELGLDARGVAVSEDWDPDTVVLRTWLRKLRGICTHPQVGQLQNHADKLHKPGVLKSIGEVLEDMREKNWRNMMEDWRNKVQVLTTMAQLKQQDQDDMTKYRTALTILLLADKEANNAIATVQAAIKEHNAAGQLLKTQAAEARDASEGAHDKGKGRAYERDDSPLTETSEDNDLPKNAIGEEHANKKRALQSRLRECQISLHKVHFLKGDVYHALGESYAKAENEAYAAAEDLRRLLLSSTEGTASRAMTRLLHDTEHGGLSENELQIEMEEANDMIDEVLNEQGQLIWQWRSRLISLLTRSLTSKDDADGEEYGRSLDTQGEAETYLQNYVNLLADRRESLNSERTLLAAHEGKEAKGRGTKAAAKATAVALDKDVLEQVGDLVLEREPQNQVLHMELSNKRKAILEEFDSSRALRSVMVDLNNIAAGISREQDPEKILAREGATQLRHLLSEQMKLFEKLQADCALLRRAFNDRVSYFRQLQELSDTVTEVEREGSLSDALAKAEKERDELDVNINAGRARQRYLDHLAKAQGDGTTNEDEDSCILCKCEFTRGYITQCAHVFCESCMKAWLLRKEGKACPVCRVAINTDQLQRFAVADPGSKAAVVRPPQIVNNEPVPKSRRTVEYNMASDSLLENIDMMESHGSFGSKIQTLVRHLLFLDVSDPGCKTIVFSAWADSLNIIFYALQQNGIKALRGDQNNGKRNSAKIFRTDPSYSVLLLHGERENAGLNVTCASRVILVESVVNHAFEVQAIARIDRMGQTRPTEVYCYYAEDTVEKNILALAAKQGQSLYTKDNSAGTLDVNPLATTQVNKTEVDAPSKKTPLKGDFVFKTDDMLAIFFPHLFEDVEYLVPAEDVAMEIQETAPASQAASSATAESGVRFENAVAGPSRLR</sequence>
<dbReference type="CDD" id="cd18793">
    <property type="entry name" value="SF2_C_SNF"/>
    <property type="match status" value="1"/>
</dbReference>
<keyword evidence="5" id="KW-0862">Zinc</keyword>
<dbReference type="SUPFAM" id="SSF57850">
    <property type="entry name" value="RING/U-box"/>
    <property type="match status" value="1"/>
</dbReference>
<dbReference type="Gene3D" id="3.40.50.10810">
    <property type="entry name" value="Tandem AAA-ATPase domain"/>
    <property type="match status" value="2"/>
</dbReference>
<feature type="compositionally biased region" description="Basic and acidic residues" evidence="8">
    <location>
        <begin position="841"/>
        <end position="863"/>
    </location>
</feature>
<feature type="region of interest" description="Disordered" evidence="8">
    <location>
        <begin position="44"/>
        <end position="89"/>
    </location>
</feature>
<evidence type="ECO:0000256" key="4">
    <source>
        <dbReference type="ARBA" id="ARBA00022801"/>
    </source>
</evidence>
<dbReference type="InterPro" id="IPR059033">
    <property type="entry name" value="C144_05_dom"/>
</dbReference>
<evidence type="ECO:0000256" key="5">
    <source>
        <dbReference type="ARBA" id="ARBA00022833"/>
    </source>
</evidence>
<dbReference type="OrthoDB" id="5330228at2759"/>
<feature type="compositionally biased region" description="Acidic residues" evidence="8">
    <location>
        <begin position="494"/>
        <end position="519"/>
    </location>
</feature>
<evidence type="ECO:0000256" key="6">
    <source>
        <dbReference type="ARBA" id="ARBA00022840"/>
    </source>
</evidence>
<dbReference type="PROSITE" id="PS51192">
    <property type="entry name" value="HELICASE_ATP_BIND_1"/>
    <property type="match status" value="1"/>
</dbReference>
<accession>A0A4S4MQ33</accession>
<dbReference type="InterPro" id="IPR001841">
    <property type="entry name" value="Znf_RING"/>
</dbReference>
<dbReference type="Gene3D" id="3.30.40.10">
    <property type="entry name" value="Zinc/RING finger domain, C3HC4 (zinc finger)"/>
    <property type="match status" value="1"/>
</dbReference>
<evidence type="ECO:0000256" key="7">
    <source>
        <dbReference type="PROSITE-ProRule" id="PRU00175"/>
    </source>
</evidence>
<dbReference type="PANTHER" id="PTHR45865">
    <property type="entry name" value="E3 UBIQUITIN-PROTEIN LIGASE SHPRH FAMILY MEMBER"/>
    <property type="match status" value="1"/>
</dbReference>
<keyword evidence="4" id="KW-0378">Hydrolase</keyword>
<dbReference type="InterPro" id="IPR017907">
    <property type="entry name" value="Znf_RING_CS"/>
</dbReference>
<feature type="domain" description="RING-type" evidence="9">
    <location>
        <begin position="1246"/>
        <end position="1286"/>
    </location>
</feature>
<keyword evidence="2" id="KW-0547">Nucleotide-binding</keyword>
<feature type="region of interest" description="Disordered" evidence="8">
    <location>
        <begin position="465"/>
        <end position="519"/>
    </location>
</feature>
<feature type="compositionally biased region" description="Basic residues" evidence="8">
    <location>
        <begin position="474"/>
        <end position="489"/>
    </location>
</feature>
<evidence type="ECO:0000256" key="3">
    <source>
        <dbReference type="ARBA" id="ARBA00022771"/>
    </source>
</evidence>
<dbReference type="InterPro" id="IPR027417">
    <property type="entry name" value="P-loop_NTPase"/>
</dbReference>
<proteinExistence type="predicted"/>
<dbReference type="InterPro" id="IPR052583">
    <property type="entry name" value="ATP-helicase/E3_Ub-Ligase"/>
</dbReference>
<dbReference type="GO" id="GO:0000209">
    <property type="term" value="P:protein polyubiquitination"/>
    <property type="evidence" value="ECO:0007669"/>
    <property type="project" value="TreeGrafter"/>
</dbReference>
<dbReference type="InterPro" id="IPR014001">
    <property type="entry name" value="Helicase_ATP-bd"/>
</dbReference>
<dbReference type="InterPro" id="IPR013083">
    <property type="entry name" value="Znf_RING/FYVE/PHD"/>
</dbReference>
<dbReference type="SMART" id="SM00487">
    <property type="entry name" value="DEXDc"/>
    <property type="match status" value="1"/>
</dbReference>
<protein>
    <recommendedName>
        <fullName evidence="13">RING-type domain-containing protein</fullName>
    </recommendedName>
</protein>
<evidence type="ECO:0000313" key="11">
    <source>
        <dbReference type="EMBL" id="THH28194.1"/>
    </source>
</evidence>
<keyword evidence="12" id="KW-1185">Reference proteome</keyword>
<dbReference type="Proteomes" id="UP000308730">
    <property type="component" value="Unassembled WGS sequence"/>
</dbReference>
<feature type="domain" description="Helicase ATP-binding" evidence="10">
    <location>
        <begin position="347"/>
        <end position="628"/>
    </location>
</feature>
<name>A0A4S4MQ33_9APHY</name>